<keyword evidence="2" id="KW-1003">Cell membrane</keyword>
<evidence type="ECO:0000256" key="5">
    <source>
        <dbReference type="ARBA" id="ARBA00023136"/>
    </source>
</evidence>
<evidence type="ECO:0000313" key="7">
    <source>
        <dbReference type="EMBL" id="WMN20692.1"/>
    </source>
</evidence>
<evidence type="ECO:0000256" key="3">
    <source>
        <dbReference type="ARBA" id="ARBA00022692"/>
    </source>
</evidence>
<evidence type="ECO:0000256" key="4">
    <source>
        <dbReference type="ARBA" id="ARBA00022989"/>
    </source>
</evidence>
<reference evidence="7 8" key="1">
    <citation type="journal article" date="2023" name="Access Microbiol">
        <title>The genome of a steinernematid-associated Pseudomonas piscis bacterium encodes the biosynthesis of insect toxins.</title>
        <authorList>
            <person name="Awori R.M."/>
            <person name="Hendre P."/>
            <person name="Amugune N.O."/>
        </authorList>
    </citation>
    <scope>NUCLEOTIDE SEQUENCE [LARGE SCALE GENOMIC DNA]</scope>
    <source>
        <strain evidence="7 8">75</strain>
    </source>
</reference>
<feature type="transmembrane region" description="Helical" evidence="6">
    <location>
        <begin position="15"/>
        <end position="32"/>
    </location>
</feature>
<protein>
    <submittedName>
        <fullName evidence="7">Lysylphosphatidylglycerol synthase domain-containing protein</fullName>
    </submittedName>
</protein>
<keyword evidence="8" id="KW-1185">Reference proteome</keyword>
<dbReference type="EMBL" id="CP133164">
    <property type="protein sequence ID" value="WMN20692.1"/>
    <property type="molecule type" value="Genomic_DNA"/>
</dbReference>
<accession>A0ABY9NQZ0</accession>
<gene>
    <name evidence="7" type="ORF">QL104_15230</name>
</gene>
<dbReference type="RefSeq" id="WP_282878017.1">
    <property type="nucleotide sequence ID" value="NZ_CP133164.1"/>
</dbReference>
<feature type="transmembrane region" description="Helical" evidence="6">
    <location>
        <begin position="44"/>
        <end position="66"/>
    </location>
</feature>
<feature type="transmembrane region" description="Helical" evidence="6">
    <location>
        <begin position="207"/>
        <end position="228"/>
    </location>
</feature>
<feature type="transmembrane region" description="Helical" evidence="6">
    <location>
        <begin position="240"/>
        <end position="264"/>
    </location>
</feature>
<evidence type="ECO:0000256" key="2">
    <source>
        <dbReference type="ARBA" id="ARBA00022475"/>
    </source>
</evidence>
<keyword evidence="3 6" id="KW-0812">Transmembrane</keyword>
<dbReference type="InterPro" id="IPR022791">
    <property type="entry name" value="L-PG_synthase/AglD"/>
</dbReference>
<name>A0ABY9NQZ0_9PSED</name>
<keyword evidence="4 6" id="KW-1133">Transmembrane helix</keyword>
<feature type="transmembrane region" description="Helical" evidence="6">
    <location>
        <begin position="276"/>
        <end position="303"/>
    </location>
</feature>
<proteinExistence type="predicted"/>
<dbReference type="Pfam" id="PF03706">
    <property type="entry name" value="LPG_synthase_TM"/>
    <property type="match status" value="1"/>
</dbReference>
<organism evidence="7 8">
    <name type="scientific">Pseudomonas piscis</name>
    <dbReference type="NCBI Taxonomy" id="2614538"/>
    <lineage>
        <taxon>Bacteria</taxon>
        <taxon>Pseudomonadati</taxon>
        <taxon>Pseudomonadota</taxon>
        <taxon>Gammaproteobacteria</taxon>
        <taxon>Pseudomonadales</taxon>
        <taxon>Pseudomonadaceae</taxon>
        <taxon>Pseudomonas</taxon>
    </lineage>
</organism>
<feature type="transmembrane region" description="Helical" evidence="6">
    <location>
        <begin position="86"/>
        <end position="109"/>
    </location>
</feature>
<evidence type="ECO:0000256" key="6">
    <source>
        <dbReference type="SAM" id="Phobius"/>
    </source>
</evidence>
<evidence type="ECO:0000313" key="8">
    <source>
        <dbReference type="Proteomes" id="UP001237292"/>
    </source>
</evidence>
<keyword evidence="5 6" id="KW-0472">Membrane</keyword>
<comment type="subcellular location">
    <subcellularLocation>
        <location evidence="1">Cell membrane</location>
        <topology evidence="1">Multi-pass membrane protein</topology>
    </subcellularLocation>
</comment>
<feature type="transmembrane region" description="Helical" evidence="6">
    <location>
        <begin position="164"/>
        <end position="186"/>
    </location>
</feature>
<feature type="transmembrane region" description="Helical" evidence="6">
    <location>
        <begin position="130"/>
        <end position="152"/>
    </location>
</feature>
<evidence type="ECO:0000256" key="1">
    <source>
        <dbReference type="ARBA" id="ARBA00004651"/>
    </source>
</evidence>
<dbReference type="Proteomes" id="UP001237292">
    <property type="component" value="Chromosome"/>
</dbReference>
<sequence>MNGGRHGWLVCARRLLNLLFLVLVPVLLWRLARNLQWHEVSQAVGAYSATTLLLALGATVLSFALYSSYDLLAGHYVRHSLPTRQVLALGFVVYAFNLNLSAWVGAIALRYRLYSRLGLEVGTITRILSFSLATNWLGYLLLAGTLFALGLVRLPDHWTLGSSGLRMVGGALLAVAAAYLLACRFAKRRTWRWRNQCLELPGTTMSLIQAALSSLNWMLPALVVFLLLPVGASYPQVLGIMLIASIAGIITHIPAGLGVLEAVFITLLQHQQGKGAVLAALLGYRAIYLLLPLALASMVYLVLERRAKALRQQRQRA</sequence>